<keyword evidence="3" id="KW-1185">Reference proteome</keyword>
<sequence>MTRDDRRVRPRPDLLKRSFLPIKKHANENSHKYWCVHKHKKCACISLAFRERANRSECARARVHAQDAQCVEARNGRCYELRNERFSLPESSGAVVTAASSAGVRARPPKTLTQCNSHHRNYLSTPLAYAMCDGSYYTNPPRELSKQGVGAAAADVGAVAKAAREIRDEKPFQLQAGRRISATDLEKYVRKIHQFRADPGFKKIMLIHLSCGSRRERVGPQNVAGRRRARIGARHRSRSRPAPKPSHVAPLTKHFPASAPAAAASRSVCAAVRRRTFHERFVPDNRVRRERRRPASPWKRSRHGCKSLWEFVVVDRGTRR</sequence>
<dbReference type="AlphaFoldDB" id="A0A4C1TEY0"/>
<protein>
    <submittedName>
        <fullName evidence="2">Uncharacterized protein</fullName>
    </submittedName>
</protein>
<feature type="region of interest" description="Disordered" evidence="1">
    <location>
        <begin position="218"/>
        <end position="251"/>
    </location>
</feature>
<name>A0A4C1TEY0_EUMVA</name>
<evidence type="ECO:0000313" key="3">
    <source>
        <dbReference type="Proteomes" id="UP000299102"/>
    </source>
</evidence>
<gene>
    <name evidence="2" type="ORF">EVAR_79362_1</name>
</gene>
<evidence type="ECO:0000256" key="1">
    <source>
        <dbReference type="SAM" id="MobiDB-lite"/>
    </source>
</evidence>
<accession>A0A4C1TEY0</accession>
<dbReference type="Proteomes" id="UP000299102">
    <property type="component" value="Unassembled WGS sequence"/>
</dbReference>
<reference evidence="2 3" key="1">
    <citation type="journal article" date="2019" name="Commun. Biol.">
        <title>The bagworm genome reveals a unique fibroin gene that provides high tensile strength.</title>
        <authorList>
            <person name="Kono N."/>
            <person name="Nakamura H."/>
            <person name="Ohtoshi R."/>
            <person name="Tomita M."/>
            <person name="Numata K."/>
            <person name="Arakawa K."/>
        </authorList>
    </citation>
    <scope>NUCLEOTIDE SEQUENCE [LARGE SCALE GENOMIC DNA]</scope>
</reference>
<organism evidence="2 3">
    <name type="scientific">Eumeta variegata</name>
    <name type="common">Bagworm moth</name>
    <name type="synonym">Eumeta japonica</name>
    <dbReference type="NCBI Taxonomy" id="151549"/>
    <lineage>
        <taxon>Eukaryota</taxon>
        <taxon>Metazoa</taxon>
        <taxon>Ecdysozoa</taxon>
        <taxon>Arthropoda</taxon>
        <taxon>Hexapoda</taxon>
        <taxon>Insecta</taxon>
        <taxon>Pterygota</taxon>
        <taxon>Neoptera</taxon>
        <taxon>Endopterygota</taxon>
        <taxon>Lepidoptera</taxon>
        <taxon>Glossata</taxon>
        <taxon>Ditrysia</taxon>
        <taxon>Tineoidea</taxon>
        <taxon>Psychidae</taxon>
        <taxon>Oiketicinae</taxon>
        <taxon>Eumeta</taxon>
    </lineage>
</organism>
<dbReference type="EMBL" id="BGZK01000054">
    <property type="protein sequence ID" value="GBP13032.1"/>
    <property type="molecule type" value="Genomic_DNA"/>
</dbReference>
<comment type="caution">
    <text evidence="2">The sequence shown here is derived from an EMBL/GenBank/DDBJ whole genome shotgun (WGS) entry which is preliminary data.</text>
</comment>
<proteinExistence type="predicted"/>
<evidence type="ECO:0000313" key="2">
    <source>
        <dbReference type="EMBL" id="GBP13032.1"/>
    </source>
</evidence>
<feature type="compositionally biased region" description="Basic residues" evidence="1">
    <location>
        <begin position="225"/>
        <end position="241"/>
    </location>
</feature>